<evidence type="ECO:0000313" key="4">
    <source>
        <dbReference type="Proteomes" id="UP000193317"/>
    </source>
</evidence>
<comment type="caution">
    <text evidence="3">The sequence shown here is derived from an EMBL/GenBank/DDBJ whole genome shotgun (WGS) entry which is preliminary data.</text>
</comment>
<dbReference type="OrthoDB" id="9845268at2"/>
<evidence type="ECO:0000256" key="1">
    <source>
        <dbReference type="SAM" id="Coils"/>
    </source>
</evidence>
<dbReference type="AlphaFoldDB" id="A0A1X2DLS0"/>
<name>A0A1X2DLS0_MYCSZ</name>
<sequence>MAVSSIAEIDRWSSGAVRQVAAAARDRASAAQTSADTLGALPAFFSWHGVVRDAAHTSISQTQAALLQHYQQALNVAAATETAAGQIDRIKQRVADLRSAAAQLGLMINPVFNHVTLPPGGTRSPLLMAAALRLQTQLIAAIADANRVDGALTEALTTNTPAKRSGIQLVDHHWKQDPTTTTTTTTTPPPECKSEDVAKLMNKIEEWNRRDEDLTRRIIEHNRKKRDFDLNDPVQVRQAAEYQAEEDRLQVESDKLKDDRRKLINDAVQCGAKLSGSKLDFPDGTTTPTPTPSPSPTPSR</sequence>
<evidence type="ECO:0000256" key="2">
    <source>
        <dbReference type="SAM" id="MobiDB-lite"/>
    </source>
</evidence>
<dbReference type="Proteomes" id="UP000193317">
    <property type="component" value="Unassembled WGS sequence"/>
</dbReference>
<organism evidence="3 4">
    <name type="scientific">Mycobacterium szulgai</name>
    <dbReference type="NCBI Taxonomy" id="1787"/>
    <lineage>
        <taxon>Bacteria</taxon>
        <taxon>Bacillati</taxon>
        <taxon>Actinomycetota</taxon>
        <taxon>Actinomycetes</taxon>
        <taxon>Mycobacteriales</taxon>
        <taxon>Mycobacteriaceae</taxon>
        <taxon>Mycobacterium</taxon>
    </lineage>
</organism>
<dbReference type="EMBL" id="LQPW01000171">
    <property type="protein sequence ID" value="ORW89083.1"/>
    <property type="molecule type" value="Genomic_DNA"/>
</dbReference>
<proteinExistence type="predicted"/>
<feature type="compositionally biased region" description="Pro residues" evidence="2">
    <location>
        <begin position="289"/>
        <end position="300"/>
    </location>
</feature>
<gene>
    <name evidence="3" type="ORF">AWC27_13455</name>
</gene>
<keyword evidence="1" id="KW-0175">Coiled coil</keyword>
<accession>A0A1X2DLS0</accession>
<reference evidence="3 4" key="1">
    <citation type="submission" date="2016-01" db="EMBL/GenBank/DDBJ databases">
        <title>The new phylogeny of the genus Mycobacterium.</title>
        <authorList>
            <person name="Tarcisio F."/>
            <person name="Conor M."/>
            <person name="Antonella G."/>
            <person name="Elisabetta G."/>
            <person name="Giulia F.S."/>
            <person name="Sara T."/>
            <person name="Anna F."/>
            <person name="Clotilde B."/>
            <person name="Roberto B."/>
            <person name="Veronica D.S."/>
            <person name="Fabio R."/>
            <person name="Monica P."/>
            <person name="Olivier J."/>
            <person name="Enrico T."/>
            <person name="Nicola S."/>
        </authorList>
    </citation>
    <scope>NUCLEOTIDE SEQUENCE [LARGE SCALE GENOMIC DNA]</scope>
    <source>
        <strain evidence="3 4">DSM 44166</strain>
    </source>
</reference>
<protein>
    <submittedName>
        <fullName evidence="3">Uncharacterized protein</fullName>
    </submittedName>
</protein>
<evidence type="ECO:0000313" key="3">
    <source>
        <dbReference type="EMBL" id="ORW89083.1"/>
    </source>
</evidence>
<feature type="coiled-coil region" evidence="1">
    <location>
        <begin position="197"/>
        <end position="266"/>
    </location>
</feature>
<dbReference type="RefSeq" id="WP_085673701.1">
    <property type="nucleotide sequence ID" value="NZ_JACKRU010000583.1"/>
</dbReference>
<keyword evidence="4" id="KW-1185">Reference proteome</keyword>
<feature type="region of interest" description="Disordered" evidence="2">
    <location>
        <begin position="272"/>
        <end position="300"/>
    </location>
</feature>